<name>A0ABQ9E856_TEGGR</name>
<dbReference type="EMBL" id="JARBDR010000918">
    <property type="protein sequence ID" value="KAJ8301538.1"/>
    <property type="molecule type" value="Genomic_DNA"/>
</dbReference>
<organism evidence="2 3">
    <name type="scientific">Tegillarca granosa</name>
    <name type="common">Malaysian cockle</name>
    <name type="synonym">Anadara granosa</name>
    <dbReference type="NCBI Taxonomy" id="220873"/>
    <lineage>
        <taxon>Eukaryota</taxon>
        <taxon>Metazoa</taxon>
        <taxon>Spiralia</taxon>
        <taxon>Lophotrochozoa</taxon>
        <taxon>Mollusca</taxon>
        <taxon>Bivalvia</taxon>
        <taxon>Autobranchia</taxon>
        <taxon>Pteriomorphia</taxon>
        <taxon>Arcoida</taxon>
        <taxon>Arcoidea</taxon>
        <taxon>Arcidae</taxon>
        <taxon>Tegillarca</taxon>
    </lineage>
</organism>
<accession>A0ABQ9E856</accession>
<evidence type="ECO:0000256" key="1">
    <source>
        <dbReference type="SAM" id="Phobius"/>
    </source>
</evidence>
<evidence type="ECO:0000313" key="2">
    <source>
        <dbReference type="EMBL" id="KAJ8301538.1"/>
    </source>
</evidence>
<proteinExistence type="predicted"/>
<sequence>MSYGHMTSKHGTVSMYNGHPIRKHDTVSMCNKQTRQCTNVIREHDKQTRHCINVIRAHDKQTRHCINVIRALLFNSIYVVLNLTVRLIKLGRGMMRRRSSVDLETKTFQRDQVLRDRRSLRETQYQIFTPIEPITLRRSVTLLVYLFAQDGKRASRQSFSFRKLNQSLTV</sequence>
<feature type="transmembrane region" description="Helical" evidence="1">
    <location>
        <begin position="68"/>
        <end position="88"/>
    </location>
</feature>
<protein>
    <submittedName>
        <fullName evidence="2">Uncharacterized protein</fullName>
    </submittedName>
</protein>
<dbReference type="Proteomes" id="UP001217089">
    <property type="component" value="Unassembled WGS sequence"/>
</dbReference>
<comment type="caution">
    <text evidence="2">The sequence shown here is derived from an EMBL/GenBank/DDBJ whole genome shotgun (WGS) entry which is preliminary data.</text>
</comment>
<gene>
    <name evidence="2" type="ORF">KUTeg_020525</name>
</gene>
<evidence type="ECO:0000313" key="3">
    <source>
        <dbReference type="Proteomes" id="UP001217089"/>
    </source>
</evidence>
<reference evidence="2 3" key="1">
    <citation type="submission" date="2022-12" db="EMBL/GenBank/DDBJ databases">
        <title>Chromosome-level genome of Tegillarca granosa.</title>
        <authorList>
            <person name="Kim J."/>
        </authorList>
    </citation>
    <scope>NUCLEOTIDE SEQUENCE [LARGE SCALE GENOMIC DNA]</scope>
    <source>
        <strain evidence="2">Teg-2019</strain>
        <tissue evidence="2">Adductor muscle</tissue>
    </source>
</reference>
<keyword evidence="3" id="KW-1185">Reference proteome</keyword>
<keyword evidence="1" id="KW-0472">Membrane</keyword>
<keyword evidence="1" id="KW-0812">Transmembrane</keyword>
<keyword evidence="1" id="KW-1133">Transmembrane helix</keyword>